<gene>
    <name evidence="1" type="ORF">MEA186_07789</name>
</gene>
<proteinExistence type="predicted"/>
<evidence type="ECO:0000313" key="1">
    <source>
        <dbReference type="EMBL" id="EHH12683.1"/>
    </source>
</evidence>
<dbReference type="STRING" id="1082933.A6B35_08470"/>
<dbReference type="AlphaFoldDB" id="G6Y6J3"/>
<evidence type="ECO:0008006" key="3">
    <source>
        <dbReference type="Google" id="ProtNLM"/>
    </source>
</evidence>
<dbReference type="PATRIC" id="fig|1082933.3.peg.1484"/>
<dbReference type="EMBL" id="AGSN01000071">
    <property type="protein sequence ID" value="EHH12683.1"/>
    <property type="molecule type" value="Genomic_DNA"/>
</dbReference>
<keyword evidence="2" id="KW-1185">Reference proteome</keyword>
<dbReference type="eggNOG" id="ENOG5031YMF">
    <property type="taxonomic scope" value="Bacteria"/>
</dbReference>
<dbReference type="OrthoDB" id="1494282at2"/>
<sequence>MKFAIPSSLKAEHEELHAELAQAIKAGGRTGEAAAAVAKLMHPHFVKEEEFALPPLGLLAALSRGQIEDGMADVVKMTDQLEAELPGMLAEHRHIVAALEALVDAAKAENKPHHVRFAKKLISHARAEEEVSYPTALLIGRFVKALLAGGKPKVA</sequence>
<dbReference type="KEGG" id="mamo:A6B35_08470"/>
<organism evidence="1 2">
    <name type="scientific">Mesorhizobium amorphae CCNWGS0123</name>
    <dbReference type="NCBI Taxonomy" id="1082933"/>
    <lineage>
        <taxon>Bacteria</taxon>
        <taxon>Pseudomonadati</taxon>
        <taxon>Pseudomonadota</taxon>
        <taxon>Alphaproteobacteria</taxon>
        <taxon>Hyphomicrobiales</taxon>
        <taxon>Phyllobacteriaceae</taxon>
        <taxon>Mesorhizobium</taxon>
    </lineage>
</organism>
<dbReference type="RefSeq" id="WP_006201010.1">
    <property type="nucleotide sequence ID" value="NZ_AGSN01000071.1"/>
</dbReference>
<reference evidence="1 2" key="1">
    <citation type="journal article" date="2012" name="J. Bacteriol.">
        <title>Draft Genome Sequence of Plant Growth-Promoting Rhizobium Mesorhizobium amorphae, Isolated from Zinc-Lead Mine Tailings.</title>
        <authorList>
            <person name="Hao X."/>
            <person name="Lin Y."/>
            <person name="Johnstone L."/>
            <person name="Baltrus D.A."/>
            <person name="Miller S.J."/>
            <person name="Wei G."/>
            <person name="Rensing C."/>
        </authorList>
    </citation>
    <scope>NUCLEOTIDE SEQUENCE [LARGE SCALE GENOMIC DNA]</scope>
    <source>
        <strain evidence="1 2">CCNWGS0123</strain>
    </source>
</reference>
<dbReference type="Proteomes" id="UP000002949">
    <property type="component" value="Unassembled WGS sequence"/>
</dbReference>
<name>G6Y6J3_9HYPH</name>
<protein>
    <recommendedName>
        <fullName evidence="3">Hemerythrin-like domain-containing protein</fullName>
    </recommendedName>
</protein>
<accession>G6Y6J3</accession>
<evidence type="ECO:0000313" key="2">
    <source>
        <dbReference type="Proteomes" id="UP000002949"/>
    </source>
</evidence>